<organism evidence="2 3">
    <name type="scientific">Lachnellula suecica</name>
    <dbReference type="NCBI Taxonomy" id="602035"/>
    <lineage>
        <taxon>Eukaryota</taxon>
        <taxon>Fungi</taxon>
        <taxon>Dikarya</taxon>
        <taxon>Ascomycota</taxon>
        <taxon>Pezizomycotina</taxon>
        <taxon>Leotiomycetes</taxon>
        <taxon>Helotiales</taxon>
        <taxon>Lachnaceae</taxon>
        <taxon>Lachnellula</taxon>
    </lineage>
</organism>
<keyword evidence="3" id="KW-1185">Reference proteome</keyword>
<evidence type="ECO:0000259" key="1">
    <source>
        <dbReference type="Pfam" id="PF13924"/>
    </source>
</evidence>
<dbReference type="AlphaFoldDB" id="A0A8T9CG64"/>
<accession>A0A8T9CG64</accession>
<evidence type="ECO:0000313" key="3">
    <source>
        <dbReference type="Proteomes" id="UP000469558"/>
    </source>
</evidence>
<evidence type="ECO:0000313" key="2">
    <source>
        <dbReference type="EMBL" id="TVY82744.1"/>
    </source>
</evidence>
<protein>
    <recommendedName>
        <fullName evidence="1">Lipocalin-like domain-containing protein</fullName>
    </recommendedName>
</protein>
<dbReference type="EMBL" id="QGMK01000281">
    <property type="protein sequence ID" value="TVY82744.1"/>
    <property type="molecule type" value="Genomic_DNA"/>
</dbReference>
<dbReference type="Pfam" id="PF13924">
    <property type="entry name" value="Lipocalin_5"/>
    <property type="match status" value="1"/>
</dbReference>
<comment type="caution">
    <text evidence="2">The sequence shown here is derived from an EMBL/GenBank/DDBJ whole genome shotgun (WGS) entry which is preliminary data.</text>
</comment>
<dbReference type="Proteomes" id="UP000469558">
    <property type="component" value="Unassembled WGS sequence"/>
</dbReference>
<reference evidence="2 3" key="1">
    <citation type="submission" date="2018-05" db="EMBL/GenBank/DDBJ databases">
        <title>Genome sequencing and assembly of the regulated plant pathogen Lachnellula willkommii and related sister species for the development of diagnostic species identification markers.</title>
        <authorList>
            <person name="Giroux E."/>
            <person name="Bilodeau G."/>
        </authorList>
    </citation>
    <scope>NUCLEOTIDE SEQUENCE [LARGE SCALE GENOMIC DNA]</scope>
    <source>
        <strain evidence="2 3">CBS 268.59</strain>
    </source>
</reference>
<dbReference type="OrthoDB" id="3904217at2759"/>
<gene>
    <name evidence="2" type="ORF">LSUE1_G002529</name>
</gene>
<name>A0A8T9CG64_9HELO</name>
<sequence length="151" mass="16406">MVIPPQLIGAWKLLFINVTNSTSEYEPIPLGVITFTSGGYMNAMITNPDVAKPLENGTTWKNASDAQLGHIARPMVAYSGPYTVEYDGNDTYTHVDVMVSMDPSWVGTNQKRHATFEEKDGQDFMSLIPVASGTFSPSTLIWSKIAAATGT</sequence>
<proteinExistence type="predicted"/>
<feature type="domain" description="Lipocalin-like" evidence="1">
    <location>
        <begin position="8"/>
        <end position="144"/>
    </location>
</feature>
<dbReference type="InterPro" id="IPR024311">
    <property type="entry name" value="Lipocalin-like"/>
</dbReference>